<evidence type="ECO:0000259" key="18">
    <source>
        <dbReference type="Pfam" id="PF00884"/>
    </source>
</evidence>
<keyword evidence="19" id="KW-1185">Reference proteome</keyword>
<comment type="subcellular location">
    <subcellularLocation>
        <location evidence="2">Lysosome</location>
    </subcellularLocation>
</comment>
<keyword evidence="5" id="KW-0732">Signal</keyword>
<keyword evidence="6" id="KW-0378">Hydrolase</keyword>
<evidence type="ECO:0000256" key="17">
    <source>
        <dbReference type="ARBA" id="ARBA00081076"/>
    </source>
</evidence>
<evidence type="ECO:0000256" key="7">
    <source>
        <dbReference type="ARBA" id="ARBA00022837"/>
    </source>
</evidence>
<dbReference type="PANTHER" id="PTHR45953">
    <property type="entry name" value="IDURONATE 2-SULFATASE"/>
    <property type="match status" value="1"/>
</dbReference>
<dbReference type="CTD" id="108698425"/>
<evidence type="ECO:0000256" key="3">
    <source>
        <dbReference type="ARBA" id="ARBA00008779"/>
    </source>
</evidence>
<comment type="catalytic activity">
    <reaction evidence="12">
        <text>Hydrolysis of the 2-sulfate groups of the L-iduronate 2-sulfate units of dermatan sulfate, heparan sulfate and heparin.</text>
        <dbReference type="EC" id="3.1.6.13"/>
    </reaction>
</comment>
<dbReference type="EC" id="3.1.6.13" evidence="15"/>
<evidence type="ECO:0000256" key="1">
    <source>
        <dbReference type="ARBA" id="ARBA00001913"/>
    </source>
</evidence>
<comment type="subunit">
    <text evidence="14">Monomer. The 58-kDa mature form is composed of two chains resulting from proteolitic processing, the 42-kDa chain and the 14-kDa chain that remain stably associated and form the 58-kDa intermediate form which is enzymatically active.</text>
</comment>
<dbReference type="AlphaFoldDB" id="A0A1L8F7I5"/>
<evidence type="ECO:0000313" key="19">
    <source>
        <dbReference type="Proteomes" id="UP000186698"/>
    </source>
</evidence>
<evidence type="ECO:0000256" key="5">
    <source>
        <dbReference type="ARBA" id="ARBA00022729"/>
    </source>
</evidence>
<dbReference type="GeneID" id="108698425"/>
<dbReference type="AGR" id="Xenbase:XB-GENE-17344888"/>
<dbReference type="InterPro" id="IPR035874">
    <property type="entry name" value="IDS"/>
</dbReference>
<keyword evidence="8" id="KW-0865">Zymogen</keyword>
<comment type="cofactor">
    <cofactor evidence="1">
        <name>Ca(2+)</name>
        <dbReference type="ChEBI" id="CHEBI:29108"/>
    </cofactor>
</comment>
<evidence type="ECO:0000256" key="11">
    <source>
        <dbReference type="ARBA" id="ARBA00023228"/>
    </source>
</evidence>
<organism evidence="19 20">
    <name type="scientific">Xenopus laevis</name>
    <name type="common">African clawed frog</name>
    <dbReference type="NCBI Taxonomy" id="8355"/>
    <lineage>
        <taxon>Eukaryota</taxon>
        <taxon>Metazoa</taxon>
        <taxon>Chordata</taxon>
        <taxon>Craniata</taxon>
        <taxon>Vertebrata</taxon>
        <taxon>Euteleostomi</taxon>
        <taxon>Amphibia</taxon>
        <taxon>Batrachia</taxon>
        <taxon>Anura</taxon>
        <taxon>Pipoidea</taxon>
        <taxon>Pipidae</taxon>
        <taxon>Xenopodinae</taxon>
        <taxon>Xenopus</taxon>
        <taxon>Xenopus</taxon>
    </lineage>
</organism>
<keyword evidence="7" id="KW-0106">Calcium</keyword>
<dbReference type="RefSeq" id="XP_018085386.1">
    <property type="nucleotide sequence ID" value="XM_018229897.2"/>
</dbReference>
<dbReference type="PROSITE" id="PS00523">
    <property type="entry name" value="SULFATASE_1"/>
    <property type="match status" value="1"/>
</dbReference>
<evidence type="ECO:0000313" key="21">
    <source>
        <dbReference type="Xenbase" id="XB-GENE-17344888"/>
    </source>
</evidence>
<dbReference type="InterPro" id="IPR024607">
    <property type="entry name" value="Sulfatase_CS"/>
</dbReference>
<dbReference type="GO" id="GO:0043202">
    <property type="term" value="C:lysosomal lumen"/>
    <property type="evidence" value="ECO:0007669"/>
    <property type="project" value="UniProtKB-ARBA"/>
</dbReference>
<protein>
    <recommendedName>
        <fullName evidence="16">Iduronate 2-sulfatase</fullName>
        <ecNumber evidence="15">3.1.6.13</ecNumber>
    </recommendedName>
    <alternativeName>
        <fullName evidence="17">Alpha-L-iduronate sulfate sulfatase</fullName>
    </alternativeName>
</protein>
<evidence type="ECO:0000313" key="20">
    <source>
        <dbReference type="RefSeq" id="XP_018085386.1"/>
    </source>
</evidence>
<dbReference type="SUPFAM" id="SSF53649">
    <property type="entry name" value="Alkaline phosphatase-like"/>
    <property type="match status" value="1"/>
</dbReference>
<evidence type="ECO:0000256" key="14">
    <source>
        <dbReference type="ARBA" id="ARBA00062513"/>
    </source>
</evidence>
<dbReference type="STRING" id="8355.A0A1L8F7I5"/>
<evidence type="ECO:0000256" key="9">
    <source>
        <dbReference type="ARBA" id="ARBA00023157"/>
    </source>
</evidence>
<evidence type="ECO:0000256" key="13">
    <source>
        <dbReference type="ARBA" id="ARBA00056350"/>
    </source>
</evidence>
<keyword evidence="10" id="KW-0325">Glycoprotein</keyword>
<dbReference type="CDD" id="cd16030">
    <property type="entry name" value="iduronate-2-sulfatase"/>
    <property type="match status" value="1"/>
</dbReference>
<dbReference type="PANTHER" id="PTHR45953:SF1">
    <property type="entry name" value="IDURONATE 2-SULFATASE"/>
    <property type="match status" value="1"/>
</dbReference>
<name>A0A1L8F7I5_XENLA</name>
<evidence type="ECO:0000256" key="10">
    <source>
        <dbReference type="ARBA" id="ARBA00023180"/>
    </source>
</evidence>
<dbReference type="GO" id="GO:0046872">
    <property type="term" value="F:metal ion binding"/>
    <property type="evidence" value="ECO:0007669"/>
    <property type="project" value="UniProtKB-KW"/>
</dbReference>
<evidence type="ECO:0000256" key="8">
    <source>
        <dbReference type="ARBA" id="ARBA00023145"/>
    </source>
</evidence>
<dbReference type="PaxDb" id="8355-A0A1L8F7I5"/>
<dbReference type="GO" id="GO:1901136">
    <property type="term" value="P:carbohydrate derivative catabolic process"/>
    <property type="evidence" value="ECO:0007669"/>
    <property type="project" value="UniProtKB-ARBA"/>
</dbReference>
<dbReference type="GO" id="GO:0004423">
    <property type="term" value="F:iduronate-2-sulfatase activity"/>
    <property type="evidence" value="ECO:0000318"/>
    <property type="project" value="GO_Central"/>
</dbReference>
<dbReference type="Gene3D" id="3.40.720.10">
    <property type="entry name" value="Alkaline Phosphatase, subunit A"/>
    <property type="match status" value="1"/>
</dbReference>
<dbReference type="Proteomes" id="UP000186698">
    <property type="component" value="Chromosome 8L"/>
</dbReference>
<dbReference type="PROSITE" id="PS00149">
    <property type="entry name" value="SULFATASE_2"/>
    <property type="match status" value="1"/>
</dbReference>
<evidence type="ECO:0000256" key="16">
    <source>
        <dbReference type="ARBA" id="ARBA00068336"/>
    </source>
</evidence>
<reference evidence="20" key="1">
    <citation type="submission" date="2025-08" db="UniProtKB">
        <authorList>
            <consortium name="RefSeq"/>
        </authorList>
    </citation>
    <scope>IDENTIFICATION</scope>
    <source>
        <strain evidence="20">J_2021</strain>
        <tissue evidence="20">Erythrocytes</tissue>
    </source>
</reference>
<keyword evidence="4" id="KW-0479">Metal-binding</keyword>
<sequence>MNLFGYLRFLICATAGVLAVCRKHCLPRDTATGRKNILFIIADDLRTSLGCYGDSTVKSPNIDHLASQSIIFTNAYAQQAVCAPSRVSFLTGRRPDTTRLFDFNSYWRTHAGNYTTLPQYFKEHGYVTMSVGKIFHPGISSNHSDDYLYSWSIYPYHPSSEKYENSQTCKGKDGKFHANLVCPVDVSEVPEGTLPDIQSTEEAIRLLKAVQEQNSSFFLAVGYHKPHIPFRFPKEFLKLYPIENISLAPDPDIPKKLPLVAYNPWTDIRKREDVQALNISFPYGPIPEHFQLLIRQSYYASVSYLDDQIGQLLSAVEGLGLSNDTIIMFSSDHGWSLGEHGEWAKYSNFDVTTRVPLMFYVPGMTNMPQQPIFKYIDPFSANPQRKFPGKSVEHPVELVSLFSTIADLAKLPAPPACPQPSFHVELCTEGRSIVPLLLSPHNTQDDAVLAVAYSSYPRPSDVPQWNSDLPDLKDIKIMGYSMRTMDYRYTVWVGYNSTTFQANFKEIHGRELYLVENDPNQDNNLYNQSLHLDFDKHLEYINN</sequence>
<dbReference type="Bgee" id="108698425">
    <property type="expression patterns" value="Expressed in muscle tissue and 19 other cell types or tissues"/>
</dbReference>
<dbReference type="KEGG" id="xla:108698425"/>
<evidence type="ECO:0000256" key="6">
    <source>
        <dbReference type="ARBA" id="ARBA00022801"/>
    </source>
</evidence>
<dbReference type="GO" id="GO:0005764">
    <property type="term" value="C:lysosome"/>
    <property type="evidence" value="ECO:0000318"/>
    <property type="project" value="GO_Central"/>
</dbReference>
<evidence type="ECO:0000256" key="15">
    <source>
        <dbReference type="ARBA" id="ARBA00066413"/>
    </source>
</evidence>
<evidence type="ECO:0000256" key="12">
    <source>
        <dbReference type="ARBA" id="ARBA00050460"/>
    </source>
</evidence>
<gene>
    <name evidence="20 21" type="primary">ids.L</name>
</gene>
<evidence type="ECO:0000256" key="2">
    <source>
        <dbReference type="ARBA" id="ARBA00004371"/>
    </source>
</evidence>
<keyword evidence="11" id="KW-0458">Lysosome</keyword>
<dbReference type="InterPro" id="IPR017850">
    <property type="entry name" value="Alkaline_phosphatase_core_sf"/>
</dbReference>
<dbReference type="InterPro" id="IPR000917">
    <property type="entry name" value="Sulfatase_N"/>
</dbReference>
<dbReference type="OMA" id="HVFTRAY"/>
<evidence type="ECO:0000256" key="4">
    <source>
        <dbReference type="ARBA" id="ARBA00022723"/>
    </source>
</evidence>
<comment type="function">
    <text evidence="13">Lysosomal enzyme involved in the degradation pathway of dermatan sulfate and heparan sulfate.</text>
</comment>
<proteinExistence type="inferred from homology"/>
<dbReference type="Xenbase" id="XB-GENE-17344888">
    <property type="gene designation" value="ids.L"/>
</dbReference>
<dbReference type="FunFam" id="3.40.720.10:FF:000027">
    <property type="entry name" value="iduronate 2-sulfatase"/>
    <property type="match status" value="1"/>
</dbReference>
<keyword evidence="9" id="KW-1015">Disulfide bond</keyword>
<comment type="similarity">
    <text evidence="3">Belongs to the sulfatase family.</text>
</comment>
<accession>A0A1L8F7I5</accession>
<feature type="domain" description="Sulfatase N-terminal" evidence="18">
    <location>
        <begin position="35"/>
        <end position="409"/>
    </location>
</feature>
<dbReference type="Pfam" id="PF00884">
    <property type="entry name" value="Sulfatase"/>
    <property type="match status" value="1"/>
</dbReference>
<dbReference type="OrthoDB" id="96314at2759"/>